<dbReference type="PROSITE" id="PS00041">
    <property type="entry name" value="HTH_ARAC_FAMILY_1"/>
    <property type="match status" value="1"/>
</dbReference>
<evidence type="ECO:0000256" key="1">
    <source>
        <dbReference type="ARBA" id="ARBA00023015"/>
    </source>
</evidence>
<evidence type="ECO:0000313" key="7">
    <source>
        <dbReference type="Proteomes" id="UP000552709"/>
    </source>
</evidence>
<reference evidence="6 7" key="1">
    <citation type="submission" date="2020-08" db="EMBL/GenBank/DDBJ databases">
        <title>Genomic Encyclopedia of Type Strains, Phase IV (KMG-IV): sequencing the most valuable type-strain genomes for metagenomic binning, comparative biology and taxonomic classification.</title>
        <authorList>
            <person name="Goeker M."/>
        </authorList>
    </citation>
    <scope>NUCLEOTIDE SEQUENCE [LARGE SCALE GENOMIC DNA]</scope>
    <source>
        <strain evidence="6 7">DSM 27939</strain>
    </source>
</reference>
<protein>
    <submittedName>
        <fullName evidence="6">AraC-like DNA-binding protein</fullName>
    </submittedName>
</protein>
<comment type="caution">
    <text evidence="6">The sequence shown here is derived from an EMBL/GenBank/DDBJ whole genome shotgun (WGS) entry which is preliminary data.</text>
</comment>
<dbReference type="SUPFAM" id="SSF51215">
    <property type="entry name" value="Regulatory protein AraC"/>
    <property type="match status" value="1"/>
</dbReference>
<keyword evidence="2 6" id="KW-0238">DNA-binding</keyword>
<dbReference type="Pfam" id="PF12833">
    <property type="entry name" value="HTH_18"/>
    <property type="match status" value="1"/>
</dbReference>
<evidence type="ECO:0000256" key="3">
    <source>
        <dbReference type="ARBA" id="ARBA00023159"/>
    </source>
</evidence>
<dbReference type="PANTHER" id="PTHR46796">
    <property type="entry name" value="HTH-TYPE TRANSCRIPTIONAL ACTIVATOR RHAS-RELATED"/>
    <property type="match status" value="1"/>
</dbReference>
<proteinExistence type="predicted"/>
<dbReference type="InterPro" id="IPR050204">
    <property type="entry name" value="AraC_XylS_family_regulators"/>
</dbReference>
<dbReference type="PROSITE" id="PS01124">
    <property type="entry name" value="HTH_ARAC_FAMILY_2"/>
    <property type="match status" value="1"/>
</dbReference>
<dbReference type="GO" id="GO:0043565">
    <property type="term" value="F:sequence-specific DNA binding"/>
    <property type="evidence" value="ECO:0007669"/>
    <property type="project" value="InterPro"/>
</dbReference>
<dbReference type="EMBL" id="JACHFL010000007">
    <property type="protein sequence ID" value="MBB5363919.1"/>
    <property type="molecule type" value="Genomic_DNA"/>
</dbReference>
<dbReference type="InterPro" id="IPR037923">
    <property type="entry name" value="HTH-like"/>
</dbReference>
<gene>
    <name evidence="6" type="ORF">HNQ08_003026</name>
</gene>
<dbReference type="InterPro" id="IPR018060">
    <property type="entry name" value="HTH_AraC"/>
</dbReference>
<dbReference type="InterPro" id="IPR018062">
    <property type="entry name" value="HTH_AraC-typ_CS"/>
</dbReference>
<accession>A0A7W8JVJ6</accession>
<sequence length="288" mass="31711">MPQDCLPHQEPLKRDEARLWRVPYLGGLDVLQARFVKQAFTRHTHEEFTVGVVQGGAAAFWNRGAEHVAPDGSIMLINADEVTTGRSFTEGGYIHLALYPSAEQFRMVAEQVTGRPAVAPHFAQSVAATPQLARRLVTVHRLLIDPAASLLTRDTALQGALAALVTTLGEERLSLPRVGRERAAVREVRAYLEEQAGAEVSLETLARLAGLSPFHLVRVFRQEVGLPPHAYQVQMRLRRARGWLAAGRRLAEVALEAGFSDQSAFSNQFRRHVGVTPGQYARAFAQIG</sequence>
<dbReference type="RefSeq" id="WP_184133587.1">
    <property type="nucleotide sequence ID" value="NZ_JACHFL010000007.1"/>
</dbReference>
<dbReference type="SMART" id="SM00342">
    <property type="entry name" value="HTH_ARAC"/>
    <property type="match status" value="1"/>
</dbReference>
<keyword evidence="7" id="KW-1185">Reference proteome</keyword>
<organism evidence="6 7">
    <name type="scientific">Deinococcus humi</name>
    <dbReference type="NCBI Taxonomy" id="662880"/>
    <lineage>
        <taxon>Bacteria</taxon>
        <taxon>Thermotogati</taxon>
        <taxon>Deinococcota</taxon>
        <taxon>Deinococci</taxon>
        <taxon>Deinococcales</taxon>
        <taxon>Deinococcaceae</taxon>
        <taxon>Deinococcus</taxon>
    </lineage>
</organism>
<keyword evidence="3" id="KW-0010">Activator</keyword>
<dbReference type="GO" id="GO:0003700">
    <property type="term" value="F:DNA-binding transcription factor activity"/>
    <property type="evidence" value="ECO:0007669"/>
    <property type="project" value="InterPro"/>
</dbReference>
<dbReference type="Pfam" id="PF02311">
    <property type="entry name" value="AraC_binding"/>
    <property type="match status" value="1"/>
</dbReference>
<dbReference type="InterPro" id="IPR009057">
    <property type="entry name" value="Homeodomain-like_sf"/>
</dbReference>
<feature type="domain" description="HTH araC/xylS-type" evidence="5">
    <location>
        <begin position="186"/>
        <end position="283"/>
    </location>
</feature>
<evidence type="ECO:0000256" key="4">
    <source>
        <dbReference type="ARBA" id="ARBA00023163"/>
    </source>
</evidence>
<evidence type="ECO:0000313" key="6">
    <source>
        <dbReference type="EMBL" id="MBB5363919.1"/>
    </source>
</evidence>
<dbReference type="Proteomes" id="UP000552709">
    <property type="component" value="Unassembled WGS sequence"/>
</dbReference>
<evidence type="ECO:0000256" key="2">
    <source>
        <dbReference type="ARBA" id="ARBA00023125"/>
    </source>
</evidence>
<dbReference type="InterPro" id="IPR003313">
    <property type="entry name" value="AraC-bd"/>
</dbReference>
<keyword evidence="4" id="KW-0804">Transcription</keyword>
<dbReference type="AlphaFoldDB" id="A0A7W8JVJ6"/>
<name>A0A7W8JVJ6_9DEIO</name>
<dbReference type="SUPFAM" id="SSF46689">
    <property type="entry name" value="Homeodomain-like"/>
    <property type="match status" value="2"/>
</dbReference>
<dbReference type="PRINTS" id="PR00032">
    <property type="entry name" value="HTHARAC"/>
</dbReference>
<dbReference type="PANTHER" id="PTHR46796:SF2">
    <property type="entry name" value="TRANSCRIPTIONAL REGULATORY PROTEIN"/>
    <property type="match status" value="1"/>
</dbReference>
<dbReference type="InterPro" id="IPR020449">
    <property type="entry name" value="Tscrpt_reg_AraC-type_HTH"/>
</dbReference>
<dbReference type="Gene3D" id="1.10.10.60">
    <property type="entry name" value="Homeodomain-like"/>
    <property type="match status" value="2"/>
</dbReference>
<evidence type="ECO:0000259" key="5">
    <source>
        <dbReference type="PROSITE" id="PS01124"/>
    </source>
</evidence>
<keyword evidence="1" id="KW-0805">Transcription regulation</keyword>